<dbReference type="Proteomes" id="UP001056120">
    <property type="component" value="Linkage Group LG24"/>
</dbReference>
<keyword evidence="2" id="KW-1185">Reference proteome</keyword>
<comment type="caution">
    <text evidence="1">The sequence shown here is derived from an EMBL/GenBank/DDBJ whole genome shotgun (WGS) entry which is preliminary data.</text>
</comment>
<accession>A0ACB9AQ30</accession>
<gene>
    <name evidence="1" type="ORF">L1987_70863</name>
</gene>
<evidence type="ECO:0000313" key="2">
    <source>
        <dbReference type="Proteomes" id="UP001056120"/>
    </source>
</evidence>
<organism evidence="1 2">
    <name type="scientific">Smallanthus sonchifolius</name>
    <dbReference type="NCBI Taxonomy" id="185202"/>
    <lineage>
        <taxon>Eukaryota</taxon>
        <taxon>Viridiplantae</taxon>
        <taxon>Streptophyta</taxon>
        <taxon>Embryophyta</taxon>
        <taxon>Tracheophyta</taxon>
        <taxon>Spermatophyta</taxon>
        <taxon>Magnoliopsida</taxon>
        <taxon>eudicotyledons</taxon>
        <taxon>Gunneridae</taxon>
        <taxon>Pentapetalae</taxon>
        <taxon>asterids</taxon>
        <taxon>campanulids</taxon>
        <taxon>Asterales</taxon>
        <taxon>Asteraceae</taxon>
        <taxon>Asteroideae</taxon>
        <taxon>Heliantheae alliance</taxon>
        <taxon>Millerieae</taxon>
        <taxon>Smallanthus</taxon>
    </lineage>
</organism>
<sequence length="188" mass="20651">MMVTSLGGSSSLESGFVEIDPCFRVLVITLILKGIGISLNITSNEDRPMPFLNMVWASCGQVVATVDENNPGGYSKTELCLLRVEILGLEYIEQFGDAGGSDSRSSFEKRFAKTWESRKIRKIVCRHVWDTMRRCPKSNAPFDIVYFATLIGGGYDLLTNPEPPGPQLVVVFDRGQTVIWVGGLGLGL</sequence>
<reference evidence="2" key="1">
    <citation type="journal article" date="2022" name="Mol. Ecol. Resour.">
        <title>The genomes of chicory, endive, great burdock and yacon provide insights into Asteraceae palaeo-polyploidization history and plant inulin production.</title>
        <authorList>
            <person name="Fan W."/>
            <person name="Wang S."/>
            <person name="Wang H."/>
            <person name="Wang A."/>
            <person name="Jiang F."/>
            <person name="Liu H."/>
            <person name="Zhao H."/>
            <person name="Xu D."/>
            <person name="Zhang Y."/>
        </authorList>
    </citation>
    <scope>NUCLEOTIDE SEQUENCE [LARGE SCALE GENOMIC DNA]</scope>
    <source>
        <strain evidence="2">cv. Yunnan</strain>
    </source>
</reference>
<reference evidence="1 2" key="2">
    <citation type="journal article" date="2022" name="Mol. Ecol. Resour.">
        <title>The genomes of chicory, endive, great burdock and yacon provide insights into Asteraceae paleo-polyploidization history and plant inulin production.</title>
        <authorList>
            <person name="Fan W."/>
            <person name="Wang S."/>
            <person name="Wang H."/>
            <person name="Wang A."/>
            <person name="Jiang F."/>
            <person name="Liu H."/>
            <person name="Zhao H."/>
            <person name="Xu D."/>
            <person name="Zhang Y."/>
        </authorList>
    </citation>
    <scope>NUCLEOTIDE SEQUENCE [LARGE SCALE GENOMIC DNA]</scope>
    <source>
        <strain evidence="2">cv. Yunnan</strain>
        <tissue evidence="1">Leaves</tissue>
    </source>
</reference>
<proteinExistence type="predicted"/>
<dbReference type="EMBL" id="CM042041">
    <property type="protein sequence ID" value="KAI3712312.1"/>
    <property type="molecule type" value="Genomic_DNA"/>
</dbReference>
<protein>
    <submittedName>
        <fullName evidence="1">Uncharacterized protein</fullName>
    </submittedName>
</protein>
<evidence type="ECO:0000313" key="1">
    <source>
        <dbReference type="EMBL" id="KAI3712312.1"/>
    </source>
</evidence>
<name>A0ACB9AQ30_9ASTR</name>